<dbReference type="EMBL" id="LSDK01000124">
    <property type="protein sequence ID" value="KXB74377.1"/>
    <property type="molecule type" value="Genomic_DNA"/>
</dbReference>
<comment type="caution">
    <text evidence="1">The sequence shown here is derived from an EMBL/GenBank/DDBJ whole genome shotgun (WGS) entry which is preliminary data.</text>
</comment>
<protein>
    <submittedName>
        <fullName evidence="1">Uncharacterized protein</fullName>
    </submittedName>
</protein>
<dbReference type="STRING" id="322095.HMPREF3185_01778"/>
<dbReference type="Proteomes" id="UP000070224">
    <property type="component" value="Unassembled WGS sequence"/>
</dbReference>
<evidence type="ECO:0000313" key="2">
    <source>
        <dbReference type="Proteomes" id="UP000070224"/>
    </source>
</evidence>
<name>A0A134B364_9PORP</name>
<dbReference type="AlphaFoldDB" id="A0A134B364"/>
<gene>
    <name evidence="1" type="ORF">HMPREF3185_01778</name>
</gene>
<proteinExistence type="predicted"/>
<sequence length="54" mass="6334">MGVRCLSRINREQDSAYEYSPKPRITRSEKVYLCRGTQRCCPFPTGLLSHDHYN</sequence>
<reference evidence="2" key="1">
    <citation type="submission" date="2016-01" db="EMBL/GenBank/DDBJ databases">
        <authorList>
            <person name="Mitreva M."/>
            <person name="Pepin K.H."/>
            <person name="Mihindukulasuriya K.A."/>
            <person name="Fulton R."/>
            <person name="Fronick C."/>
            <person name="O'Laughlin M."/>
            <person name="Miner T."/>
            <person name="Herter B."/>
            <person name="Rosa B.A."/>
            <person name="Cordes M."/>
            <person name="Tomlinson C."/>
            <person name="Wollam A."/>
            <person name="Palsikar V.B."/>
            <person name="Mardis E.R."/>
            <person name="Wilson R.K."/>
        </authorList>
    </citation>
    <scope>NUCLEOTIDE SEQUENCE [LARGE SCALE GENOMIC DNA]</scope>
    <source>
        <strain evidence="2">KA00683</strain>
    </source>
</reference>
<evidence type="ECO:0000313" key="1">
    <source>
        <dbReference type="EMBL" id="KXB74377.1"/>
    </source>
</evidence>
<accession>A0A134B364</accession>
<keyword evidence="2" id="KW-1185">Reference proteome</keyword>
<organism evidence="1 2">
    <name type="scientific">Porphyromonas somerae</name>
    <dbReference type="NCBI Taxonomy" id="322095"/>
    <lineage>
        <taxon>Bacteria</taxon>
        <taxon>Pseudomonadati</taxon>
        <taxon>Bacteroidota</taxon>
        <taxon>Bacteroidia</taxon>
        <taxon>Bacteroidales</taxon>
        <taxon>Porphyromonadaceae</taxon>
        <taxon>Porphyromonas</taxon>
    </lineage>
</organism>